<sequence>MADDCPPKSDIESVFKRLRSIPANKICFDCNAKNPTWASVTYGVFICIDCSAVHRGLGVHLSFVRSTQLDTHWTWTQIRNMQLGGNANASTFFRQHNCDTTDAQVKYNSRAATLYRDKLDHASKQAMKLHGTKLFIDGGLPHESHHGEEKKDSDFFDSIMQPGEESTNGFQTNFPTQPRVDPTPVRSVPTLAPANPPEPVKVANNLNSTSNSNAHGSPSVEGAFSSNSATSLSEHKSTIGRKGPAKRTGLGAKKAGLGAQKVKANFAEIEREAELADQLKESIENSKKNQAAAVQQSTEEQDAKMASMRLAYQDLSLQQKKEEEKLKITDPKKAEQIERLGMGFCARGEIQHSALSDMKIIKQETPIKSKSSSSSDDPFVIPFSFIKKVEQFSDSDLDFILRSGSSNWMDSEPKSTSAWDKSSNDMDSMWKDNLSSKSSPPKSSSNNWEKSNNTWEKSSNNWEKSSNNWEKPSNNWEKSSNDWDNTSSNWNKSSSNWDKTETSKNTASAPSSKQKAPASAAPKTADTGSDAQKKFGAAKSISSAQYFGDSTEEKCNLSRFEGSTSISSAELFGGGSSHQDYAAGYTPDLDDVKESLRQGATKVAGKLSSLANGVMSSIQEKYSGGY</sequence>
<feature type="compositionally biased region" description="Polar residues" evidence="7">
    <location>
        <begin position="404"/>
        <end position="421"/>
    </location>
</feature>
<dbReference type="PANTHER" id="PTHR45686">
    <property type="entry name" value="ADP-RIBOSYLATION FACTOR GTPASE ACTIVATING PROTEIN 3, ISOFORM H-RELATED"/>
    <property type="match status" value="1"/>
</dbReference>
<dbReference type="PROSITE" id="PS50115">
    <property type="entry name" value="ARFGAP"/>
    <property type="match status" value="1"/>
</dbReference>
<accession>A0A9P0AQF1</accession>
<dbReference type="GO" id="GO:0048205">
    <property type="term" value="P:COPI coating of Golgi vesicle"/>
    <property type="evidence" value="ECO:0007669"/>
    <property type="project" value="TreeGrafter"/>
</dbReference>
<reference evidence="9" key="1">
    <citation type="submission" date="2021-12" db="EMBL/GenBank/DDBJ databases">
        <authorList>
            <person name="King R."/>
        </authorList>
    </citation>
    <scope>NUCLEOTIDE SEQUENCE</scope>
</reference>
<keyword evidence="1" id="KW-0343">GTPase activation</keyword>
<dbReference type="InterPro" id="IPR001164">
    <property type="entry name" value="ArfGAP_dom"/>
</dbReference>
<feature type="compositionally biased region" description="Low complexity" evidence="7">
    <location>
        <begin position="506"/>
        <end position="527"/>
    </location>
</feature>
<evidence type="ECO:0000256" key="2">
    <source>
        <dbReference type="ARBA" id="ARBA00022723"/>
    </source>
</evidence>
<keyword evidence="6" id="KW-0175">Coiled coil</keyword>
<feature type="coiled-coil region" evidence="6">
    <location>
        <begin position="259"/>
        <end position="296"/>
    </location>
</feature>
<proteinExistence type="predicted"/>
<protein>
    <recommendedName>
        <fullName evidence="8">Arf-GAP domain-containing protein</fullName>
    </recommendedName>
</protein>
<dbReference type="AlphaFoldDB" id="A0A9P0AQF1"/>
<dbReference type="SMART" id="SM00105">
    <property type="entry name" value="ArfGap"/>
    <property type="match status" value="1"/>
</dbReference>
<dbReference type="PRINTS" id="PR00405">
    <property type="entry name" value="REVINTRACTNG"/>
</dbReference>
<name>A0A9P0AQF1_BEMTA</name>
<dbReference type="GO" id="GO:0005096">
    <property type="term" value="F:GTPase activator activity"/>
    <property type="evidence" value="ECO:0007669"/>
    <property type="project" value="UniProtKB-KW"/>
</dbReference>
<dbReference type="Gene3D" id="1.10.220.150">
    <property type="entry name" value="Arf GTPase activating protein"/>
    <property type="match status" value="1"/>
</dbReference>
<keyword evidence="3 5" id="KW-0863">Zinc-finger</keyword>
<evidence type="ECO:0000259" key="8">
    <source>
        <dbReference type="PROSITE" id="PS50115"/>
    </source>
</evidence>
<keyword evidence="10" id="KW-1185">Reference proteome</keyword>
<dbReference type="InterPro" id="IPR037278">
    <property type="entry name" value="ARFGAP/RecO"/>
</dbReference>
<evidence type="ECO:0000313" key="9">
    <source>
        <dbReference type="EMBL" id="CAH0395924.1"/>
    </source>
</evidence>
<feature type="domain" description="Arf-GAP" evidence="8">
    <location>
        <begin position="12"/>
        <end position="119"/>
    </location>
</feature>
<dbReference type="CDD" id="cd08959">
    <property type="entry name" value="ArfGap_ArfGap1_like"/>
    <property type="match status" value="1"/>
</dbReference>
<dbReference type="EMBL" id="OU963870">
    <property type="protein sequence ID" value="CAH0395924.1"/>
    <property type="molecule type" value="Genomic_DNA"/>
</dbReference>
<keyword evidence="2" id="KW-0479">Metal-binding</keyword>
<evidence type="ECO:0000256" key="7">
    <source>
        <dbReference type="SAM" id="MobiDB-lite"/>
    </source>
</evidence>
<organism evidence="9 10">
    <name type="scientific">Bemisia tabaci</name>
    <name type="common">Sweetpotato whitefly</name>
    <name type="synonym">Aleurodes tabaci</name>
    <dbReference type="NCBI Taxonomy" id="7038"/>
    <lineage>
        <taxon>Eukaryota</taxon>
        <taxon>Metazoa</taxon>
        <taxon>Ecdysozoa</taxon>
        <taxon>Arthropoda</taxon>
        <taxon>Hexapoda</taxon>
        <taxon>Insecta</taxon>
        <taxon>Pterygota</taxon>
        <taxon>Neoptera</taxon>
        <taxon>Paraneoptera</taxon>
        <taxon>Hemiptera</taxon>
        <taxon>Sternorrhyncha</taxon>
        <taxon>Aleyrodoidea</taxon>
        <taxon>Aleyrodidae</taxon>
        <taxon>Aleyrodinae</taxon>
        <taxon>Bemisia</taxon>
    </lineage>
</organism>
<dbReference type="GO" id="GO:0000139">
    <property type="term" value="C:Golgi membrane"/>
    <property type="evidence" value="ECO:0007669"/>
    <property type="project" value="GOC"/>
</dbReference>
<gene>
    <name evidence="9" type="ORF">BEMITA_LOCUS14047</name>
</gene>
<evidence type="ECO:0000256" key="3">
    <source>
        <dbReference type="ARBA" id="ARBA00022771"/>
    </source>
</evidence>
<feature type="compositionally biased region" description="Polar residues" evidence="7">
    <location>
        <begin position="164"/>
        <end position="176"/>
    </location>
</feature>
<evidence type="ECO:0000256" key="6">
    <source>
        <dbReference type="SAM" id="Coils"/>
    </source>
</evidence>
<dbReference type="Pfam" id="PF01412">
    <property type="entry name" value="ArfGap"/>
    <property type="match status" value="1"/>
</dbReference>
<feature type="region of interest" description="Disordered" evidence="7">
    <location>
        <begin position="138"/>
        <end position="255"/>
    </location>
</feature>
<evidence type="ECO:0000256" key="1">
    <source>
        <dbReference type="ARBA" id="ARBA00022468"/>
    </source>
</evidence>
<dbReference type="SUPFAM" id="SSF57863">
    <property type="entry name" value="ArfGap/RecO-like zinc finger"/>
    <property type="match status" value="1"/>
</dbReference>
<feature type="compositionally biased region" description="Low complexity" evidence="7">
    <location>
        <begin position="435"/>
        <end position="471"/>
    </location>
</feature>
<feature type="compositionally biased region" description="Low complexity" evidence="7">
    <location>
        <begin position="204"/>
        <end position="213"/>
    </location>
</feature>
<evidence type="ECO:0000256" key="4">
    <source>
        <dbReference type="ARBA" id="ARBA00022833"/>
    </source>
</evidence>
<feature type="region of interest" description="Disordered" evidence="7">
    <location>
        <begin position="404"/>
        <end position="532"/>
    </location>
</feature>
<feature type="compositionally biased region" description="Low complexity" evidence="7">
    <location>
        <begin position="482"/>
        <end position="497"/>
    </location>
</feature>
<dbReference type="InterPro" id="IPR038508">
    <property type="entry name" value="ArfGAP_dom_sf"/>
</dbReference>
<dbReference type="GO" id="GO:0008270">
    <property type="term" value="F:zinc ion binding"/>
    <property type="evidence" value="ECO:0007669"/>
    <property type="project" value="UniProtKB-KW"/>
</dbReference>
<keyword evidence="4" id="KW-0862">Zinc</keyword>
<evidence type="ECO:0000313" key="10">
    <source>
        <dbReference type="Proteomes" id="UP001152759"/>
    </source>
</evidence>
<dbReference type="Proteomes" id="UP001152759">
    <property type="component" value="Chromosome 9"/>
</dbReference>
<dbReference type="FunFam" id="1.10.220.150:FF:000004">
    <property type="entry name" value="Putative ADP-ribosylation factor GTPase-activating protein 2"/>
    <property type="match status" value="1"/>
</dbReference>
<feature type="compositionally biased region" description="Basic and acidic residues" evidence="7">
    <location>
        <begin position="140"/>
        <end position="154"/>
    </location>
</feature>
<dbReference type="KEGG" id="btab:109030353"/>
<evidence type="ECO:0000256" key="5">
    <source>
        <dbReference type="PROSITE-ProRule" id="PRU00288"/>
    </source>
</evidence>
<dbReference type="PANTHER" id="PTHR45686:SF4">
    <property type="entry name" value="ADP-RIBOSYLATION FACTOR GTPASE ACTIVATING PROTEIN 3, ISOFORM H"/>
    <property type="match status" value="1"/>
</dbReference>